<dbReference type="OrthoDB" id="9795626at2"/>
<dbReference type="RefSeq" id="WP_099787534.1">
    <property type="nucleotide sequence ID" value="NZ_JBHLYV010000029.1"/>
</dbReference>
<feature type="compositionally biased region" description="Low complexity" evidence="1">
    <location>
        <begin position="489"/>
        <end position="498"/>
    </location>
</feature>
<dbReference type="Pfam" id="PF13558">
    <property type="entry name" value="SbcC_Walker_B"/>
    <property type="match status" value="1"/>
</dbReference>
<dbReference type="Proteomes" id="UP000230390">
    <property type="component" value="Unassembled WGS sequence"/>
</dbReference>
<gene>
    <name evidence="3" type="ORF">CR105_05925</name>
</gene>
<keyword evidence="4" id="KW-1185">Reference proteome</keyword>
<dbReference type="SUPFAM" id="SSF52540">
    <property type="entry name" value="P-loop containing nucleoside triphosphate hydrolases"/>
    <property type="match status" value="1"/>
</dbReference>
<dbReference type="EMBL" id="PDOC01000003">
    <property type="protein sequence ID" value="PIL45622.1"/>
    <property type="molecule type" value="Genomic_DNA"/>
</dbReference>
<reference evidence="3 4" key="1">
    <citation type="submission" date="2017-10" db="EMBL/GenBank/DDBJ databases">
        <title>Massilia psychrophilum sp. nov., a novel purple-pigmented bacterium isolated from Tianshan glacier, Xinjiang Municipality, China.</title>
        <authorList>
            <person name="Wang H."/>
        </authorList>
    </citation>
    <scope>NUCLEOTIDE SEQUENCE [LARGE SCALE GENOMIC DNA]</scope>
    <source>
        <strain evidence="3 4">JCM 30074</strain>
    </source>
</reference>
<dbReference type="GO" id="GO:0004527">
    <property type="term" value="F:exonuclease activity"/>
    <property type="evidence" value="ECO:0007669"/>
    <property type="project" value="UniProtKB-KW"/>
</dbReference>
<feature type="compositionally biased region" description="Basic and acidic residues" evidence="1">
    <location>
        <begin position="478"/>
        <end position="488"/>
    </location>
</feature>
<sequence>MRILKISGKNLASLAGEFAVDFEQEPLASSGLFAISGPTGAGKSTLLDALCLALYDATPRLLRRGVGSQLPDVGAETVTAQDPRSLLRRGAAEAEAEVDFVGNDGGRYRANWSVRRAHRRASGALQSSAMTLHRLPELAALGGTKTEVQAEIVQRIGLSFEQFTRAVLLAQNEFSAFLKTEENERGALLETLTGSAIYSDISKRAHERYRIEQGLSAQLAARLKDQTPLAADERSALDEQRAAADLALAAIDERKELLERNLRWHQDAARLRQHEAQADVDLSAATANAAAAAGRRTALATLDAVQPARALVADSERLAAEQRALQAALTAGEAALQGAVAVQEQAALASTAAAGALADAEQAQRAAAPQLDRAKALDAAIATQAPAHAQAMSVREAAQRDAVLAQEALAAKTAQLDESHVAREAGDTWLAAHRQFEMLAAQWPRWDKLLAQAGQGAANQATLATALATAQQTAERARAADAEARAKAESATTSLAEAENARQQAIGTLATFDAEQMRAERGLVDARRESLGGGERIWSELSATRERLQQVTEQGTRLVALKDAAETALAAALALAAPCAAAAEQAERSLSAAELACADSVEDLRSQLVDDEPCPVCGSAEHPYQHQDARLHALLATLRAEVQRCHKLLRENLAQQATQRAGADSAATQLSAQALDAAALAVRAAQLAGRWEAHPAAAEAPPDDERVEWFAGQLAALKDQSTLLDVSEQAAREAARAKDSAQASCDKAAAGQARLQAAAVAARSQLVVAANEMNALTDRRDQEGLALAALLEELDGAFEGDWQARWQAAPARFRTAREAEAQQWNEQSAQQAKRALAIGTLAAEHDAACLRLEQARRIEAAAQAGFAQIDLETGAMRRERGQLWDGAPARGIELALAGAIDTARAALAQQQDAGVRAGQEVVRVREALAHNTQRRESIAASADAAAARVSAWLEAFPARHPGLGPIDSLAALLAVTPDAIALERAAIDAFDAAVARAATVLAERRAQREQHQLVAPADAEAGADPVAAALAAALAERKAAHDLSAGLRLAAAQDDARRAIGAAVLAEIDTQQVAERRWGKLSELIGSQDGKKFRNYAQQFTLDVLLGYANSHLAELAKRYRLERIVSNGGPSLGLMVRDQDMGGEVRGVNSLSGGESFLVSLALALGLASLSSNRVRVESLFIDEGFGSLDSDTLRIAMDALDGLQSMGRKVGVISHVQEMTERIATKIMVQPGGAGSSSVTVQ</sequence>
<evidence type="ECO:0000259" key="2">
    <source>
        <dbReference type="Pfam" id="PF13476"/>
    </source>
</evidence>
<name>A0A2G8THV4_9BURK</name>
<dbReference type="AlphaFoldDB" id="A0A2G8THV4"/>
<protein>
    <submittedName>
        <fullName evidence="3">Exonuclease SbcC</fullName>
    </submittedName>
</protein>
<dbReference type="Pfam" id="PF13476">
    <property type="entry name" value="AAA_23"/>
    <property type="match status" value="1"/>
</dbReference>
<accession>A0A2G8THV4</accession>
<dbReference type="GO" id="GO:0016887">
    <property type="term" value="F:ATP hydrolysis activity"/>
    <property type="evidence" value="ECO:0007669"/>
    <property type="project" value="InterPro"/>
</dbReference>
<dbReference type="Gene3D" id="3.40.50.300">
    <property type="entry name" value="P-loop containing nucleotide triphosphate hydrolases"/>
    <property type="match status" value="2"/>
</dbReference>
<dbReference type="GO" id="GO:0006302">
    <property type="term" value="P:double-strand break repair"/>
    <property type="evidence" value="ECO:0007669"/>
    <property type="project" value="InterPro"/>
</dbReference>
<feature type="region of interest" description="Disordered" evidence="1">
    <location>
        <begin position="478"/>
        <end position="499"/>
    </location>
</feature>
<comment type="caution">
    <text evidence="3">The sequence shown here is derived from an EMBL/GenBank/DDBJ whole genome shotgun (WGS) entry which is preliminary data.</text>
</comment>
<dbReference type="PANTHER" id="PTHR32114:SF2">
    <property type="entry name" value="ABC TRANSPORTER ABCH.3"/>
    <property type="match status" value="1"/>
</dbReference>
<keyword evidence="3" id="KW-0378">Hydrolase</keyword>
<feature type="domain" description="Rad50/SbcC-type AAA" evidence="2">
    <location>
        <begin position="5"/>
        <end position="222"/>
    </location>
</feature>
<organism evidence="3 4">
    <name type="scientific">Massilia eurypsychrophila</name>
    <dbReference type="NCBI Taxonomy" id="1485217"/>
    <lineage>
        <taxon>Bacteria</taxon>
        <taxon>Pseudomonadati</taxon>
        <taxon>Pseudomonadota</taxon>
        <taxon>Betaproteobacteria</taxon>
        <taxon>Burkholderiales</taxon>
        <taxon>Oxalobacteraceae</taxon>
        <taxon>Telluria group</taxon>
        <taxon>Massilia</taxon>
    </lineage>
</organism>
<evidence type="ECO:0000256" key="1">
    <source>
        <dbReference type="SAM" id="MobiDB-lite"/>
    </source>
</evidence>
<dbReference type="InterPro" id="IPR038729">
    <property type="entry name" value="Rad50/SbcC_AAA"/>
</dbReference>
<evidence type="ECO:0000313" key="4">
    <source>
        <dbReference type="Proteomes" id="UP000230390"/>
    </source>
</evidence>
<dbReference type="InterPro" id="IPR027417">
    <property type="entry name" value="P-loop_NTPase"/>
</dbReference>
<keyword evidence="3" id="KW-0269">Exonuclease</keyword>
<keyword evidence="3" id="KW-0540">Nuclease</keyword>
<evidence type="ECO:0000313" key="3">
    <source>
        <dbReference type="EMBL" id="PIL45622.1"/>
    </source>
</evidence>
<proteinExistence type="predicted"/>
<dbReference type="PANTHER" id="PTHR32114">
    <property type="entry name" value="ABC TRANSPORTER ABCH.3"/>
    <property type="match status" value="1"/>
</dbReference>